<reference evidence="2" key="1">
    <citation type="submission" date="2023-07" db="EMBL/GenBank/DDBJ databases">
        <title>Sequencing the genomes of 1000 actinobacteria strains.</title>
        <authorList>
            <person name="Klenk H.-P."/>
        </authorList>
    </citation>
    <scope>NUCLEOTIDE SEQUENCE</scope>
    <source>
        <strain evidence="2">DSM 45977</strain>
    </source>
</reference>
<accession>A0AAE3ZFJ4</accession>
<dbReference type="Proteomes" id="UP001180845">
    <property type="component" value="Unassembled WGS sequence"/>
</dbReference>
<dbReference type="EMBL" id="JAVDXW010000001">
    <property type="protein sequence ID" value="MDR7304023.1"/>
    <property type="molecule type" value="Genomic_DNA"/>
</dbReference>
<feature type="region of interest" description="Disordered" evidence="1">
    <location>
        <begin position="1"/>
        <end position="22"/>
    </location>
</feature>
<gene>
    <name evidence="2" type="ORF">JOF55_004204</name>
</gene>
<proteinExistence type="predicted"/>
<comment type="caution">
    <text evidence="2">The sequence shown here is derived from an EMBL/GenBank/DDBJ whole genome shotgun (WGS) entry which is preliminary data.</text>
</comment>
<keyword evidence="3" id="KW-1185">Reference proteome</keyword>
<organism evidence="2 3">
    <name type="scientific">Haloactinomyces albus</name>
    <dbReference type="NCBI Taxonomy" id="1352928"/>
    <lineage>
        <taxon>Bacteria</taxon>
        <taxon>Bacillati</taxon>
        <taxon>Actinomycetota</taxon>
        <taxon>Actinomycetes</taxon>
        <taxon>Actinopolysporales</taxon>
        <taxon>Actinopolysporaceae</taxon>
        <taxon>Haloactinomyces</taxon>
    </lineage>
</organism>
<evidence type="ECO:0000313" key="2">
    <source>
        <dbReference type="EMBL" id="MDR7304023.1"/>
    </source>
</evidence>
<protein>
    <submittedName>
        <fullName evidence="2">Uncharacterized protein</fullName>
    </submittedName>
</protein>
<evidence type="ECO:0000256" key="1">
    <source>
        <dbReference type="SAM" id="MobiDB-lite"/>
    </source>
</evidence>
<sequence length="79" mass="8136">MNDAPSESRNTTSGATSSTVPVRSSGVCAMLASRKVSGAEVVIGVSIWPGWMVLTRIPRAPSSTQAALDSPRSAHLLAV</sequence>
<dbReference type="AlphaFoldDB" id="A0AAE3ZFJ4"/>
<evidence type="ECO:0000313" key="3">
    <source>
        <dbReference type="Proteomes" id="UP001180845"/>
    </source>
</evidence>
<name>A0AAE3ZFJ4_9ACTN</name>